<sequence>MNPGSMSLVGYPELCNTSAYRTHCYLPVTPVSFCSNDVSSTFGHYLPSSYQSNLWLLDHCHESYCEAPSSESPSCEPQSCTTARSDSRNSCGPCNAPSAGQVISACETRNTRASPKRSPGTGTKGHVSRCHRPAPWASKACQILRPQSACLGQHNYLSKNLQPQTHCRLSSWGYKSYHNSDFHTRGFSPACYVVNGYQPQRYFMSYRPLTYLSRNFRSLSCVPSTFPPLRYLCSGSRPLHCY</sequence>
<dbReference type="OrthoDB" id="9834169at2759"/>
<evidence type="ECO:0000313" key="8">
    <source>
        <dbReference type="RefSeq" id="XP_012882906.1"/>
    </source>
</evidence>
<evidence type="ECO:0000256" key="5">
    <source>
        <dbReference type="RuleBase" id="RU369044"/>
    </source>
</evidence>
<comment type="subunit">
    <text evidence="5">Interacts with hair keratins.</text>
</comment>
<dbReference type="GO" id="GO:0005198">
    <property type="term" value="F:structural molecule activity"/>
    <property type="evidence" value="ECO:0007669"/>
    <property type="project" value="InterPro"/>
</dbReference>
<dbReference type="FunCoup" id="A0A1S3G274">
    <property type="interactions" value="30"/>
</dbReference>
<accession>A0A1S3G274</accession>
<dbReference type="AlphaFoldDB" id="A0A1S3G274"/>
<dbReference type="InParanoid" id="A0A1S3G274"/>
<evidence type="ECO:0000256" key="2">
    <source>
        <dbReference type="ARBA" id="ARBA00022737"/>
    </source>
</evidence>
<dbReference type="GeneID" id="105994044"/>
<dbReference type="InterPro" id="IPR007659">
    <property type="entry name" value="Keratin_matx"/>
</dbReference>
<evidence type="ECO:0000313" key="7">
    <source>
        <dbReference type="Proteomes" id="UP000081671"/>
    </source>
</evidence>
<dbReference type="PANTHER" id="PTHR23260">
    <property type="entry name" value="KERATIN ASSOCIATED PROTEIN 3-3-RELATED"/>
    <property type="match status" value="1"/>
</dbReference>
<feature type="region of interest" description="Disordered" evidence="6">
    <location>
        <begin position="108"/>
        <end position="130"/>
    </location>
</feature>
<reference evidence="8" key="1">
    <citation type="submission" date="2025-08" db="UniProtKB">
        <authorList>
            <consortium name="RefSeq"/>
        </authorList>
    </citation>
    <scope>IDENTIFICATION</scope>
    <source>
        <tissue evidence="8">Kidney</tissue>
    </source>
</reference>
<keyword evidence="3 5" id="KW-0416">Keratin</keyword>
<evidence type="ECO:0000256" key="1">
    <source>
        <dbReference type="ARBA" id="ARBA00003327"/>
    </source>
</evidence>
<organism evidence="7 8">
    <name type="scientific">Dipodomys ordii</name>
    <name type="common">Ord's kangaroo rat</name>
    <dbReference type="NCBI Taxonomy" id="10020"/>
    <lineage>
        <taxon>Eukaryota</taxon>
        <taxon>Metazoa</taxon>
        <taxon>Chordata</taxon>
        <taxon>Craniata</taxon>
        <taxon>Vertebrata</taxon>
        <taxon>Euteleostomi</taxon>
        <taxon>Mammalia</taxon>
        <taxon>Eutheria</taxon>
        <taxon>Euarchontoglires</taxon>
        <taxon>Glires</taxon>
        <taxon>Rodentia</taxon>
        <taxon>Castorimorpha</taxon>
        <taxon>Heteromyidae</taxon>
        <taxon>Dipodomyinae</taxon>
        <taxon>Dipodomys</taxon>
    </lineage>
</organism>
<dbReference type="InterPro" id="IPR007951">
    <property type="entry name" value="KRTAP_PMG"/>
</dbReference>
<protein>
    <recommendedName>
        <fullName evidence="5">Keratin-associated protein</fullName>
    </recommendedName>
</protein>
<dbReference type="GO" id="GO:0005829">
    <property type="term" value="C:cytosol"/>
    <property type="evidence" value="ECO:0007669"/>
    <property type="project" value="UniProtKB-ARBA"/>
</dbReference>
<dbReference type="Proteomes" id="UP000081671">
    <property type="component" value="Unplaced"/>
</dbReference>
<dbReference type="PANTHER" id="PTHR23260:SF2">
    <property type="entry name" value="KERATIN-ASSOCIATED PROTEIN 24-1"/>
    <property type="match status" value="1"/>
</dbReference>
<comment type="similarity">
    <text evidence="4 5">Belongs to the PMG family.</text>
</comment>
<keyword evidence="2" id="KW-0677">Repeat</keyword>
<name>A0A1S3G274_DIPOR</name>
<comment type="function">
    <text evidence="1 5">In the hair cortex, hair keratin intermediate filaments are embedded in an interfilamentous matrix, consisting of hair keratin-associated proteins (KRTAP), which are essential for the formation of a rigid and resistant hair shaft through their extensive disulfide bond cross-linking with abundant cysteine residues of hair keratins. The matrix proteins include the high-sulfur and high-glycine-tyrosine keratins.</text>
</comment>
<dbReference type="Pfam" id="PF05287">
    <property type="entry name" value="PMG"/>
    <property type="match status" value="1"/>
</dbReference>
<evidence type="ECO:0000256" key="3">
    <source>
        <dbReference type="ARBA" id="ARBA00022744"/>
    </source>
</evidence>
<keyword evidence="7" id="KW-1185">Reference proteome</keyword>
<dbReference type="RefSeq" id="XP_012882906.1">
    <property type="nucleotide sequence ID" value="XM_013027452.1"/>
</dbReference>
<evidence type="ECO:0000256" key="4">
    <source>
        <dbReference type="ARBA" id="ARBA00034495"/>
    </source>
</evidence>
<dbReference type="KEGG" id="dord:105994044"/>
<evidence type="ECO:0000256" key="6">
    <source>
        <dbReference type="SAM" id="MobiDB-lite"/>
    </source>
</evidence>
<dbReference type="GO" id="GO:0045095">
    <property type="term" value="C:keratin filament"/>
    <property type="evidence" value="ECO:0007669"/>
    <property type="project" value="UniProtKB-UniRule"/>
</dbReference>
<proteinExistence type="inferred from homology"/>
<gene>
    <name evidence="8" type="primary">LOC105994044</name>
</gene>